<evidence type="ECO:0008006" key="4">
    <source>
        <dbReference type="Google" id="ProtNLM"/>
    </source>
</evidence>
<reference evidence="2 3" key="1">
    <citation type="submission" date="2016-01" db="EMBL/GenBank/DDBJ databases">
        <authorList>
            <person name="Oliw E.H."/>
        </authorList>
    </citation>
    <scope>NUCLEOTIDE SEQUENCE [LARGE SCALE GENOMIC DNA]</scope>
    <source>
        <strain evidence="2 3">Kerr 14</strain>
    </source>
</reference>
<feature type="transmembrane region" description="Helical" evidence="1">
    <location>
        <begin position="6"/>
        <end position="24"/>
    </location>
</feature>
<dbReference type="RefSeq" id="WP_003502544.1">
    <property type="nucleotide sequence ID" value="NZ_LT009730.1"/>
</dbReference>
<feature type="transmembrane region" description="Helical" evidence="1">
    <location>
        <begin position="95"/>
        <end position="113"/>
    </location>
</feature>
<dbReference type="Proteomes" id="UP000191897">
    <property type="component" value="Unassembled WGS sequence"/>
</dbReference>
<keyword evidence="1" id="KW-0812">Transmembrane</keyword>
<dbReference type="AlphaFoldDB" id="A0A1S7QKE4"/>
<feature type="transmembrane region" description="Helical" evidence="1">
    <location>
        <begin position="44"/>
        <end position="61"/>
    </location>
</feature>
<dbReference type="Pfam" id="PF05437">
    <property type="entry name" value="AzlD"/>
    <property type="match status" value="1"/>
</dbReference>
<gene>
    <name evidence="2" type="ORF">AGR4C_Cc80203</name>
</gene>
<name>A0A1S7QKE4_AGRTU</name>
<dbReference type="GeneID" id="92923062"/>
<dbReference type="InterPro" id="IPR008407">
    <property type="entry name" value="Brnchd-chn_aa_trnsp_AzlD"/>
</dbReference>
<keyword evidence="1" id="KW-1133">Transmembrane helix</keyword>
<protein>
    <recommendedName>
        <fullName evidence="4">Branched-chain amino acid transport</fullName>
    </recommendedName>
</protein>
<evidence type="ECO:0000313" key="2">
    <source>
        <dbReference type="EMBL" id="CUX38295.1"/>
    </source>
</evidence>
<dbReference type="EMBL" id="FBWC01000017">
    <property type="protein sequence ID" value="CUX38295.1"/>
    <property type="molecule type" value="Genomic_DNA"/>
</dbReference>
<feature type="transmembrane region" description="Helical" evidence="1">
    <location>
        <begin position="73"/>
        <end position="90"/>
    </location>
</feature>
<evidence type="ECO:0000256" key="1">
    <source>
        <dbReference type="SAM" id="Phobius"/>
    </source>
</evidence>
<evidence type="ECO:0000313" key="3">
    <source>
        <dbReference type="Proteomes" id="UP000191897"/>
    </source>
</evidence>
<accession>A0A1S7QKE4</accession>
<keyword evidence="1" id="KW-0472">Membrane</keyword>
<organism evidence="2 3">
    <name type="scientific">Agrobacterium tumefaciens str. Kerr 14</name>
    <dbReference type="NCBI Taxonomy" id="1183424"/>
    <lineage>
        <taxon>Bacteria</taxon>
        <taxon>Pseudomonadati</taxon>
        <taxon>Pseudomonadota</taxon>
        <taxon>Alphaproteobacteria</taxon>
        <taxon>Hyphomicrobiales</taxon>
        <taxon>Rhizobiaceae</taxon>
        <taxon>Rhizobium/Agrobacterium group</taxon>
        <taxon>Agrobacterium</taxon>
        <taxon>Agrobacterium tumefaciens complex</taxon>
    </lineage>
</organism>
<sequence length="114" mass="12357">MMTEHWWAPYLFIAIAGWLATDLWRWLGVLAGNRLKEDSEALHWVRAVATALVMAVTAKLIVFPTGTLEASPLWLRIGAATLGFIAFLLAGQRVIVGVAVPILLLAGGLFALGF</sequence>
<proteinExistence type="predicted"/>